<keyword evidence="1" id="KW-0812">Transmembrane</keyword>
<accession>A0ABV6SBU1</accession>
<keyword evidence="3" id="KW-1185">Reference proteome</keyword>
<keyword evidence="1" id="KW-1133">Transmembrane helix</keyword>
<reference evidence="2 3" key="1">
    <citation type="submission" date="2024-09" db="EMBL/GenBank/DDBJ databases">
        <authorList>
            <person name="Sun Q."/>
            <person name="Mori K."/>
        </authorList>
    </citation>
    <scope>NUCLEOTIDE SEQUENCE [LARGE SCALE GENOMIC DNA]</scope>
    <source>
        <strain evidence="2 3">CICC 11035S</strain>
    </source>
</reference>
<gene>
    <name evidence="2" type="ORF">ACFFF8_19235</name>
</gene>
<protein>
    <submittedName>
        <fullName evidence="2">Uncharacterized protein</fullName>
    </submittedName>
</protein>
<evidence type="ECO:0000313" key="3">
    <source>
        <dbReference type="Proteomes" id="UP001589858"/>
    </source>
</evidence>
<dbReference type="Proteomes" id="UP001589858">
    <property type="component" value="Unassembled WGS sequence"/>
</dbReference>
<organism evidence="2 3">
    <name type="scientific">Novosphingobium clariflavum</name>
    <dbReference type="NCBI Taxonomy" id="2029884"/>
    <lineage>
        <taxon>Bacteria</taxon>
        <taxon>Pseudomonadati</taxon>
        <taxon>Pseudomonadota</taxon>
        <taxon>Alphaproteobacteria</taxon>
        <taxon>Sphingomonadales</taxon>
        <taxon>Sphingomonadaceae</taxon>
        <taxon>Novosphingobium</taxon>
    </lineage>
</organism>
<feature type="transmembrane region" description="Helical" evidence="1">
    <location>
        <begin position="20"/>
        <end position="42"/>
    </location>
</feature>
<name>A0ABV6SBU1_9SPHN</name>
<dbReference type="RefSeq" id="WP_267218526.1">
    <property type="nucleotide sequence ID" value="NZ_JAPCWC010000001.1"/>
</dbReference>
<proteinExistence type="predicted"/>
<keyword evidence="1" id="KW-0472">Membrane</keyword>
<evidence type="ECO:0000313" key="2">
    <source>
        <dbReference type="EMBL" id="MFC0686722.1"/>
    </source>
</evidence>
<dbReference type="EMBL" id="JBHLTM010000075">
    <property type="protein sequence ID" value="MFC0686722.1"/>
    <property type="molecule type" value="Genomic_DNA"/>
</dbReference>
<sequence length="58" mass="6183">MTRMIESLNERARPYANMAQPVIVALSTAGLTGGTMAALGLIADHAWRRRKAGSTLAN</sequence>
<comment type="caution">
    <text evidence="2">The sequence shown here is derived from an EMBL/GenBank/DDBJ whole genome shotgun (WGS) entry which is preliminary data.</text>
</comment>
<evidence type="ECO:0000256" key="1">
    <source>
        <dbReference type="SAM" id="Phobius"/>
    </source>
</evidence>